<dbReference type="EMBL" id="WNHB01000010">
    <property type="protein sequence ID" value="MTT31858.1"/>
    <property type="molecule type" value="Genomic_DNA"/>
</dbReference>
<evidence type="ECO:0000313" key="4">
    <source>
        <dbReference type="Proteomes" id="UP000440978"/>
    </source>
</evidence>
<reference evidence="3 4" key="1">
    <citation type="submission" date="2019-11" db="EMBL/GenBank/DDBJ databases">
        <title>Terrilactibacillus tamarindus sp. nov. BCM23-1 isolated from bark of Tamarindus indica.</title>
        <authorList>
            <person name="Kingkaew E."/>
            <person name="Tanasupawat S."/>
        </authorList>
    </citation>
    <scope>NUCLEOTIDE SEQUENCE [LARGE SCALE GENOMIC DNA]</scope>
    <source>
        <strain evidence="3 4">BCM23-1</strain>
    </source>
</reference>
<organism evidence="3 4">
    <name type="scientific">Terrilactibacillus tamarindi</name>
    <dbReference type="NCBI Taxonomy" id="2599694"/>
    <lineage>
        <taxon>Bacteria</taxon>
        <taxon>Bacillati</taxon>
        <taxon>Bacillota</taxon>
        <taxon>Bacilli</taxon>
        <taxon>Bacillales</taxon>
        <taxon>Bacillaceae</taxon>
        <taxon>Terrilactibacillus</taxon>
    </lineage>
</organism>
<dbReference type="PANTHER" id="PTHR22916">
    <property type="entry name" value="GLYCOSYLTRANSFERASE"/>
    <property type="match status" value="1"/>
</dbReference>
<dbReference type="InterPro" id="IPR029044">
    <property type="entry name" value="Nucleotide-diphossugar_trans"/>
</dbReference>
<dbReference type="SUPFAM" id="SSF53448">
    <property type="entry name" value="Nucleotide-diphospho-sugar transferases"/>
    <property type="match status" value="1"/>
</dbReference>
<dbReference type="PANTHER" id="PTHR22916:SF3">
    <property type="entry name" value="UDP-GLCNAC:BETAGAL BETA-1,3-N-ACETYLGLUCOSAMINYLTRANSFERASE-LIKE PROTEIN 1"/>
    <property type="match status" value="1"/>
</dbReference>
<keyword evidence="4" id="KW-1185">Reference proteome</keyword>
<evidence type="ECO:0000256" key="1">
    <source>
        <dbReference type="ARBA" id="ARBA00006739"/>
    </source>
</evidence>
<dbReference type="FunFam" id="3.90.550.10:FF:000130">
    <property type="entry name" value="Family 2 glycosyl transferase"/>
    <property type="match status" value="1"/>
</dbReference>
<dbReference type="AlphaFoldDB" id="A0A6N8CQB1"/>
<comment type="caution">
    <text evidence="3">The sequence shown here is derived from an EMBL/GenBank/DDBJ whole genome shotgun (WGS) entry which is preliminary data.</text>
</comment>
<dbReference type="CDD" id="cd00761">
    <property type="entry name" value="Glyco_tranf_GTA_type"/>
    <property type="match status" value="1"/>
</dbReference>
<name>A0A6N8CQB1_9BACI</name>
<dbReference type="OrthoDB" id="9785185at2"/>
<dbReference type="Gene3D" id="3.90.550.10">
    <property type="entry name" value="Spore Coat Polysaccharide Biosynthesis Protein SpsA, Chain A"/>
    <property type="match status" value="1"/>
</dbReference>
<dbReference type="InterPro" id="IPR001173">
    <property type="entry name" value="Glyco_trans_2-like"/>
</dbReference>
<proteinExistence type="inferred from homology"/>
<evidence type="ECO:0000313" key="3">
    <source>
        <dbReference type="EMBL" id="MTT31858.1"/>
    </source>
</evidence>
<dbReference type="Proteomes" id="UP000440978">
    <property type="component" value="Unassembled WGS sequence"/>
</dbReference>
<evidence type="ECO:0000259" key="2">
    <source>
        <dbReference type="Pfam" id="PF00535"/>
    </source>
</evidence>
<comment type="similarity">
    <text evidence="1">Belongs to the glycosyltransferase 2 family.</text>
</comment>
<gene>
    <name evidence="3" type="ORF">GMB86_07520</name>
</gene>
<accession>A0A6N8CQB1</accession>
<sequence length="253" mass="29479">MDRTRPLISIITPSFNALRTINETVDSVKKQTYQNWELVIVDDCSTDGTREKLKMMSASDKRIRVIFLDVNGGAAVARNVGLDHAKGRYIAFLDSDDRWKQDKLEKQLQFMQKHHYAFTFTGYEYITHNGQSMNKVIQAPQKVTYHHMLKNTIVGCLTVMIDRQQTGMFKMPNIRTRQDLATWLMILKQGITAYGLNENLAEYRVGNSSSISKNKWKAAKKTWLVYREIEKLNRFQASWCFFHYAMHAVLKRL</sequence>
<dbReference type="GO" id="GO:0016758">
    <property type="term" value="F:hexosyltransferase activity"/>
    <property type="evidence" value="ECO:0007669"/>
    <property type="project" value="UniProtKB-ARBA"/>
</dbReference>
<feature type="domain" description="Glycosyltransferase 2-like" evidence="2">
    <location>
        <begin position="9"/>
        <end position="141"/>
    </location>
</feature>
<keyword evidence="3" id="KW-0808">Transferase</keyword>
<dbReference type="Pfam" id="PF00535">
    <property type="entry name" value="Glycos_transf_2"/>
    <property type="match status" value="1"/>
</dbReference>
<dbReference type="NCBIfam" id="NF047683">
    <property type="entry name" value="TeichurnBiosyTuaG"/>
    <property type="match status" value="1"/>
</dbReference>
<protein>
    <submittedName>
        <fullName evidence="3">Glycosyltransferase</fullName>
    </submittedName>
</protein>
<dbReference type="RefSeq" id="WP_155218322.1">
    <property type="nucleotide sequence ID" value="NZ_WNHB01000010.1"/>
</dbReference>